<dbReference type="GO" id="GO:0016702">
    <property type="term" value="F:oxidoreductase activity, acting on single donors with incorporation of molecular oxygen, incorporation of two atoms of oxygen"/>
    <property type="evidence" value="ECO:0007669"/>
    <property type="project" value="InterPro"/>
</dbReference>
<evidence type="ECO:0000256" key="1">
    <source>
        <dbReference type="ARBA" id="ARBA00022723"/>
    </source>
</evidence>
<sequence length="196" mass="22149">MVDRNPNSRARGQKGRTMVAATENPKEFDWNCDNDHVGGFRPSFSRQLRSVYCWLLPHRPTIARTKMPDENPTKEEWQSFLNNPQEALDNCFPSDHQTEKVMSTLDVLSSHSPDEQYIGVNVEAAWEADPDINKAFAGFKERLAALETTINSDNENPKLKNRKPEVEGSVAYPYELLKPKSGPGVTRKGVPYSISI</sequence>
<feature type="domain" description="Lipoxygenase" evidence="4">
    <location>
        <begin position="52"/>
        <end position="196"/>
    </location>
</feature>
<reference evidence="5" key="1">
    <citation type="submission" date="2023-03" db="EMBL/GenBank/DDBJ databases">
        <title>Chromosome-scale reference genome and RAD-based genetic map of yellow starthistle (Centaurea solstitialis) reveal putative structural variation and QTLs associated with invader traits.</title>
        <authorList>
            <person name="Reatini B."/>
            <person name="Cang F.A."/>
            <person name="Jiang Q."/>
            <person name="Mckibben M.T.W."/>
            <person name="Barker M.S."/>
            <person name="Rieseberg L.H."/>
            <person name="Dlugosch K.M."/>
        </authorList>
    </citation>
    <scope>NUCLEOTIDE SEQUENCE</scope>
    <source>
        <strain evidence="5">CAN-66</strain>
        <tissue evidence="5">Leaf</tissue>
    </source>
</reference>
<organism evidence="5 6">
    <name type="scientific">Centaurea solstitialis</name>
    <name type="common">yellow star-thistle</name>
    <dbReference type="NCBI Taxonomy" id="347529"/>
    <lineage>
        <taxon>Eukaryota</taxon>
        <taxon>Viridiplantae</taxon>
        <taxon>Streptophyta</taxon>
        <taxon>Embryophyta</taxon>
        <taxon>Tracheophyta</taxon>
        <taxon>Spermatophyta</taxon>
        <taxon>Magnoliopsida</taxon>
        <taxon>eudicotyledons</taxon>
        <taxon>Gunneridae</taxon>
        <taxon>Pentapetalae</taxon>
        <taxon>asterids</taxon>
        <taxon>campanulids</taxon>
        <taxon>Asterales</taxon>
        <taxon>Asteraceae</taxon>
        <taxon>Carduoideae</taxon>
        <taxon>Cardueae</taxon>
        <taxon>Centaureinae</taxon>
        <taxon>Centaurea</taxon>
    </lineage>
</organism>
<evidence type="ECO:0000313" key="5">
    <source>
        <dbReference type="EMBL" id="KAJ9555703.1"/>
    </source>
</evidence>
<comment type="caution">
    <text evidence="5">The sequence shown here is derived from an EMBL/GenBank/DDBJ whole genome shotgun (WGS) entry which is preliminary data.</text>
</comment>
<dbReference type="InterPro" id="IPR036226">
    <property type="entry name" value="LipOase_C_sf"/>
</dbReference>
<keyword evidence="2" id="KW-0223">Dioxygenase</keyword>
<evidence type="ECO:0000256" key="3">
    <source>
        <dbReference type="ARBA" id="ARBA00023002"/>
    </source>
</evidence>
<dbReference type="GO" id="GO:0034440">
    <property type="term" value="P:lipid oxidation"/>
    <property type="evidence" value="ECO:0007669"/>
    <property type="project" value="InterPro"/>
</dbReference>
<dbReference type="InterPro" id="IPR013819">
    <property type="entry name" value="LipOase_C"/>
</dbReference>
<protein>
    <recommendedName>
        <fullName evidence="4">Lipoxygenase domain-containing protein</fullName>
    </recommendedName>
</protein>
<dbReference type="AlphaFoldDB" id="A0AA38T7B4"/>
<accession>A0AA38T7B4</accession>
<dbReference type="PANTHER" id="PTHR11771">
    <property type="entry name" value="LIPOXYGENASE"/>
    <property type="match status" value="1"/>
</dbReference>
<dbReference type="Pfam" id="PF00305">
    <property type="entry name" value="Lipoxygenase"/>
    <property type="match status" value="1"/>
</dbReference>
<gene>
    <name evidence="5" type="ORF">OSB04_010317</name>
</gene>
<evidence type="ECO:0000256" key="2">
    <source>
        <dbReference type="ARBA" id="ARBA00022964"/>
    </source>
</evidence>
<dbReference type="GO" id="GO:0046872">
    <property type="term" value="F:metal ion binding"/>
    <property type="evidence" value="ECO:0007669"/>
    <property type="project" value="UniProtKB-KW"/>
</dbReference>
<proteinExistence type="predicted"/>
<dbReference type="InterPro" id="IPR000907">
    <property type="entry name" value="LipOase"/>
</dbReference>
<dbReference type="EMBL" id="JARYMX010000003">
    <property type="protein sequence ID" value="KAJ9555703.1"/>
    <property type="molecule type" value="Genomic_DNA"/>
</dbReference>
<dbReference type="Proteomes" id="UP001172457">
    <property type="component" value="Chromosome 3"/>
</dbReference>
<keyword evidence="6" id="KW-1185">Reference proteome</keyword>
<name>A0AA38T7B4_9ASTR</name>
<dbReference type="PROSITE" id="PS51393">
    <property type="entry name" value="LIPOXYGENASE_3"/>
    <property type="match status" value="1"/>
</dbReference>
<keyword evidence="1" id="KW-0479">Metal-binding</keyword>
<evidence type="ECO:0000313" key="6">
    <source>
        <dbReference type="Proteomes" id="UP001172457"/>
    </source>
</evidence>
<dbReference type="Gene3D" id="1.20.245.10">
    <property type="entry name" value="Lipoxygenase-1, Domain 5"/>
    <property type="match status" value="1"/>
</dbReference>
<dbReference type="SUPFAM" id="SSF48484">
    <property type="entry name" value="Lipoxigenase"/>
    <property type="match status" value="1"/>
</dbReference>
<keyword evidence="3" id="KW-0560">Oxidoreductase</keyword>
<evidence type="ECO:0000259" key="4">
    <source>
        <dbReference type="PROSITE" id="PS51393"/>
    </source>
</evidence>